<dbReference type="EC" id="2.7.7.7" evidence="1"/>
<protein>
    <recommendedName>
        <fullName evidence="2">DNA polymerase III subunit delta'</fullName>
        <ecNumber evidence="1">2.7.7.7</ecNumber>
    </recommendedName>
</protein>
<proteinExistence type="predicted"/>
<keyword evidence="5" id="KW-0235">DNA replication</keyword>
<keyword evidence="10" id="KW-1185">Reference proteome</keyword>
<evidence type="ECO:0000256" key="5">
    <source>
        <dbReference type="ARBA" id="ARBA00022705"/>
    </source>
</evidence>
<dbReference type="EMBL" id="FQZB01000026">
    <property type="protein sequence ID" value="SHK74907.1"/>
    <property type="molecule type" value="Genomic_DNA"/>
</dbReference>
<dbReference type="InterPro" id="IPR015199">
    <property type="entry name" value="DNA_pol_III_delta_C"/>
</dbReference>
<reference evidence="9 10" key="1">
    <citation type="submission" date="2016-11" db="EMBL/GenBank/DDBJ databases">
        <authorList>
            <person name="Jaros S."/>
            <person name="Januszkiewicz K."/>
            <person name="Wedrychowicz H."/>
        </authorList>
    </citation>
    <scope>NUCLEOTIDE SEQUENCE [LARGE SCALE GENOMIC DNA]</scope>
    <source>
        <strain evidence="9 10">DSM 21758</strain>
    </source>
</reference>
<dbReference type="GO" id="GO:0003677">
    <property type="term" value="F:DNA binding"/>
    <property type="evidence" value="ECO:0007669"/>
    <property type="project" value="InterPro"/>
</dbReference>
<dbReference type="RefSeq" id="WP_072993509.1">
    <property type="nucleotide sequence ID" value="NZ_FQZB01000026.1"/>
</dbReference>
<accession>A0A1M6V069</accession>
<dbReference type="InterPro" id="IPR050238">
    <property type="entry name" value="DNA_Rep/Repair_Clamp_Loader"/>
</dbReference>
<evidence type="ECO:0000313" key="9">
    <source>
        <dbReference type="EMBL" id="SHK74907.1"/>
    </source>
</evidence>
<dbReference type="OrthoDB" id="9810148at2"/>
<evidence type="ECO:0000256" key="2">
    <source>
        <dbReference type="ARBA" id="ARBA00014363"/>
    </source>
</evidence>
<evidence type="ECO:0000256" key="4">
    <source>
        <dbReference type="ARBA" id="ARBA00022695"/>
    </source>
</evidence>
<dbReference type="InterPro" id="IPR027417">
    <property type="entry name" value="P-loop_NTPase"/>
</dbReference>
<evidence type="ECO:0000313" key="10">
    <source>
        <dbReference type="Proteomes" id="UP000184310"/>
    </source>
</evidence>
<dbReference type="AlphaFoldDB" id="A0A1M6V069"/>
<keyword evidence="3" id="KW-0808">Transferase</keyword>
<dbReference type="Gene3D" id="3.40.50.300">
    <property type="entry name" value="P-loop containing nucleotide triphosphate hydrolases"/>
    <property type="match status" value="1"/>
</dbReference>
<dbReference type="GO" id="GO:0003887">
    <property type="term" value="F:DNA-directed DNA polymerase activity"/>
    <property type="evidence" value="ECO:0007669"/>
    <property type="project" value="UniProtKB-KW"/>
</dbReference>
<keyword evidence="4" id="KW-0548">Nucleotidyltransferase</keyword>
<evidence type="ECO:0000256" key="3">
    <source>
        <dbReference type="ARBA" id="ARBA00022679"/>
    </source>
</evidence>
<dbReference type="Pfam" id="PF09115">
    <property type="entry name" value="DNApol3-delta_C"/>
    <property type="match status" value="1"/>
</dbReference>
<dbReference type="Pfam" id="PF13177">
    <property type="entry name" value="DNA_pol3_delta2"/>
    <property type="match status" value="1"/>
</dbReference>
<evidence type="ECO:0000256" key="7">
    <source>
        <dbReference type="ARBA" id="ARBA00049244"/>
    </source>
</evidence>
<sequence length="309" mass="35097">MINFIGHDAIRNRFTKGVLNNALTHAHLIIGEDGIGKSLLAKEFALQMLGKQEDREYVDIVKYIPKKASLGVDEVREIITEVNKKPYEGDKKVIIIYEGNKMTVQAQNALLKTIEEPPLGVFIIILAESSELILDTIKSRCQIHKLTPLSKSELMEFITSKYGGLDEALIQSLLAFSEGLPGRIEKFLDDKSFEATREACIGLLEEINKRDEGAVLRYENIFTKIKSKEEILNTITSFVRDIMLFKEVQDLSMLINGDKLLKIRELSNMMSYKKLKGIIDIIEDTRRNFNSNTNLSMTYSVMILSMLEV</sequence>
<dbReference type="SUPFAM" id="SSF52540">
    <property type="entry name" value="P-loop containing nucleoside triphosphate hydrolases"/>
    <property type="match status" value="1"/>
</dbReference>
<comment type="catalytic activity">
    <reaction evidence="7">
        <text>DNA(n) + a 2'-deoxyribonucleoside 5'-triphosphate = DNA(n+1) + diphosphate</text>
        <dbReference type="Rhea" id="RHEA:22508"/>
        <dbReference type="Rhea" id="RHEA-COMP:17339"/>
        <dbReference type="Rhea" id="RHEA-COMP:17340"/>
        <dbReference type="ChEBI" id="CHEBI:33019"/>
        <dbReference type="ChEBI" id="CHEBI:61560"/>
        <dbReference type="ChEBI" id="CHEBI:173112"/>
        <dbReference type="EC" id="2.7.7.7"/>
    </reaction>
</comment>
<evidence type="ECO:0000256" key="6">
    <source>
        <dbReference type="ARBA" id="ARBA00022932"/>
    </source>
</evidence>
<feature type="domain" description="DNA polymerase III delta subunit C-terminal" evidence="8">
    <location>
        <begin position="208"/>
        <end position="295"/>
    </location>
</feature>
<organism evidence="9 10">
    <name type="scientific">Clostridium cavendishii DSM 21758</name>
    <dbReference type="NCBI Taxonomy" id="1121302"/>
    <lineage>
        <taxon>Bacteria</taxon>
        <taxon>Bacillati</taxon>
        <taxon>Bacillota</taxon>
        <taxon>Clostridia</taxon>
        <taxon>Eubacteriales</taxon>
        <taxon>Clostridiaceae</taxon>
        <taxon>Clostridium</taxon>
    </lineage>
</organism>
<dbReference type="STRING" id="1121302.SAMN02745163_04389"/>
<dbReference type="GO" id="GO:0009360">
    <property type="term" value="C:DNA polymerase III complex"/>
    <property type="evidence" value="ECO:0007669"/>
    <property type="project" value="InterPro"/>
</dbReference>
<dbReference type="Proteomes" id="UP000184310">
    <property type="component" value="Unassembled WGS sequence"/>
</dbReference>
<evidence type="ECO:0000256" key="1">
    <source>
        <dbReference type="ARBA" id="ARBA00012417"/>
    </source>
</evidence>
<dbReference type="NCBIfam" id="NF004047">
    <property type="entry name" value="PRK05564.1"/>
    <property type="match status" value="1"/>
</dbReference>
<dbReference type="PANTHER" id="PTHR11669">
    <property type="entry name" value="REPLICATION FACTOR C / DNA POLYMERASE III GAMMA-TAU SUBUNIT"/>
    <property type="match status" value="1"/>
</dbReference>
<keyword evidence="6" id="KW-0239">DNA-directed DNA polymerase</keyword>
<gene>
    <name evidence="9" type="ORF">SAMN02745163_04389</name>
</gene>
<evidence type="ECO:0000259" key="8">
    <source>
        <dbReference type="Pfam" id="PF09115"/>
    </source>
</evidence>
<dbReference type="GO" id="GO:0006261">
    <property type="term" value="P:DNA-templated DNA replication"/>
    <property type="evidence" value="ECO:0007669"/>
    <property type="project" value="TreeGrafter"/>
</dbReference>
<dbReference type="PANTHER" id="PTHR11669:SF8">
    <property type="entry name" value="DNA POLYMERASE III SUBUNIT DELTA"/>
    <property type="match status" value="1"/>
</dbReference>
<name>A0A1M6V069_9CLOT</name>